<dbReference type="GeneID" id="93102169"/>
<accession>A0A7W6MZI9</accession>
<organism evidence="1 2">
    <name type="scientific">Butyricimonas faecihominis</name>
    <dbReference type="NCBI Taxonomy" id="1472416"/>
    <lineage>
        <taxon>Bacteria</taxon>
        <taxon>Pseudomonadati</taxon>
        <taxon>Bacteroidota</taxon>
        <taxon>Bacteroidia</taxon>
        <taxon>Bacteroidales</taxon>
        <taxon>Odoribacteraceae</taxon>
        <taxon>Butyricimonas</taxon>
    </lineage>
</organism>
<evidence type="ECO:0000313" key="1">
    <source>
        <dbReference type="EMBL" id="MBB4027021.1"/>
    </source>
</evidence>
<proteinExistence type="predicted"/>
<dbReference type="RefSeq" id="WP_229782980.1">
    <property type="nucleotide sequence ID" value="NZ_AP028155.1"/>
</dbReference>
<reference evidence="1 2" key="1">
    <citation type="submission" date="2020-08" db="EMBL/GenBank/DDBJ databases">
        <title>Genomic Encyclopedia of Type Strains, Phase IV (KMG-IV): sequencing the most valuable type-strain genomes for metagenomic binning, comparative biology and taxonomic classification.</title>
        <authorList>
            <person name="Goeker M."/>
        </authorList>
    </citation>
    <scope>NUCLEOTIDE SEQUENCE [LARGE SCALE GENOMIC DNA]</scope>
    <source>
        <strain evidence="1 2">DSM 105721</strain>
    </source>
</reference>
<evidence type="ECO:0000313" key="2">
    <source>
        <dbReference type="Proteomes" id="UP000546007"/>
    </source>
</evidence>
<comment type="caution">
    <text evidence="1">The sequence shown here is derived from an EMBL/GenBank/DDBJ whole genome shotgun (WGS) entry which is preliminary data.</text>
</comment>
<dbReference type="AlphaFoldDB" id="A0A7W6MZI9"/>
<dbReference type="EMBL" id="JACIES010000007">
    <property type="protein sequence ID" value="MBB4027021.1"/>
    <property type="molecule type" value="Genomic_DNA"/>
</dbReference>
<keyword evidence="2" id="KW-1185">Reference proteome</keyword>
<name>A0A7W6MZI9_9BACT</name>
<gene>
    <name evidence="1" type="ORF">GGR14_002824</name>
</gene>
<protein>
    <submittedName>
        <fullName evidence="1">Uncharacterized protein</fullName>
    </submittedName>
</protein>
<dbReference type="Proteomes" id="UP000546007">
    <property type="component" value="Unassembled WGS sequence"/>
</dbReference>
<sequence>MDTTSPLFLALLANGPIKMDGYTYFLYGGKIRKCKSKRGPRKSRTEGERQTTDRFTETRKMWKIYRRAIKDLPIWRVEARARGVSKSDSLFHSINGGCLQPGKGVWAFKTFRFSVGSLDAPVITAAEREGWTVTLHWKNGANCPKADSSDWVFLGYFYDTLRRSPQLTLDYMPRRIDEKITIEIPPADQPEGTRLHLYLFFGNEEFTQFSPSEYVEL</sequence>